<dbReference type="CDD" id="cd06261">
    <property type="entry name" value="TM_PBP2"/>
    <property type="match status" value="1"/>
</dbReference>
<feature type="transmembrane region" description="Helical" evidence="7">
    <location>
        <begin position="101"/>
        <end position="125"/>
    </location>
</feature>
<comment type="caution">
    <text evidence="9">The sequence shown here is derived from an EMBL/GenBank/DDBJ whole genome shotgun (WGS) entry which is preliminary data.</text>
</comment>
<feature type="domain" description="ABC transmembrane type-1" evidence="8">
    <location>
        <begin position="97"/>
        <end position="287"/>
    </location>
</feature>
<dbReference type="InterPro" id="IPR000515">
    <property type="entry name" value="MetI-like"/>
</dbReference>
<dbReference type="GO" id="GO:0005886">
    <property type="term" value="C:plasma membrane"/>
    <property type="evidence" value="ECO:0007669"/>
    <property type="project" value="UniProtKB-SubCell"/>
</dbReference>
<dbReference type="GO" id="GO:0055085">
    <property type="term" value="P:transmembrane transport"/>
    <property type="evidence" value="ECO:0007669"/>
    <property type="project" value="InterPro"/>
</dbReference>
<dbReference type="InterPro" id="IPR025966">
    <property type="entry name" value="OppC_N"/>
</dbReference>
<keyword evidence="4 7" id="KW-0812">Transmembrane</keyword>
<dbReference type="SUPFAM" id="SSF161098">
    <property type="entry name" value="MetI-like"/>
    <property type="match status" value="1"/>
</dbReference>
<dbReference type="RefSeq" id="WP_131893047.1">
    <property type="nucleotide sequence ID" value="NZ_SMKZ01000008.1"/>
</dbReference>
<evidence type="ECO:0000256" key="2">
    <source>
        <dbReference type="ARBA" id="ARBA00022448"/>
    </source>
</evidence>
<keyword evidence="6 7" id="KW-0472">Membrane</keyword>
<proteinExistence type="inferred from homology"/>
<dbReference type="Proteomes" id="UP000294739">
    <property type="component" value="Unassembled WGS sequence"/>
</dbReference>
<keyword evidence="3" id="KW-1003">Cell membrane</keyword>
<evidence type="ECO:0000313" key="9">
    <source>
        <dbReference type="EMBL" id="TDE12163.1"/>
    </source>
</evidence>
<feature type="transmembrane region" description="Helical" evidence="7">
    <location>
        <begin position="145"/>
        <end position="172"/>
    </location>
</feature>
<keyword evidence="5 7" id="KW-1133">Transmembrane helix</keyword>
<accession>A0A4R5DN76</accession>
<protein>
    <submittedName>
        <fullName evidence="9">ABC transporter permease</fullName>
    </submittedName>
</protein>
<sequence>MSATTADVRDAGRHFVTAGRDALVRVWHTPGAKLALIGFALFVLVALIGPWIALYGPFDRLRLANGELARSVPPSLEHPFGTTSYGRDVLSQVIWGTRRTLVVGFAGALVTVVIGVNIGLIAGFAGGRVDSLLMRITDSAYALPFLPFAIVLVGILGRSDMVLLLAIAALFWRTTARVVRAQVLSLKQRPFVRAAVVGGARPRRVLYRHIAPNVVSLAMLYGLFLVTEAVIAEASLSFLGLAPPDSISWGTIMFDAFTSTELNTTWWWAFFPGLAIMLFVLCMSLLGRAYESAQAHRWEARQP</sequence>
<evidence type="ECO:0000256" key="7">
    <source>
        <dbReference type="RuleBase" id="RU363032"/>
    </source>
</evidence>
<organism evidence="9 10">
    <name type="scientific">Jiangella asiatica</name>
    <dbReference type="NCBI Taxonomy" id="2530372"/>
    <lineage>
        <taxon>Bacteria</taxon>
        <taxon>Bacillati</taxon>
        <taxon>Actinomycetota</taxon>
        <taxon>Actinomycetes</taxon>
        <taxon>Jiangellales</taxon>
        <taxon>Jiangellaceae</taxon>
        <taxon>Jiangella</taxon>
    </lineage>
</organism>
<evidence type="ECO:0000256" key="6">
    <source>
        <dbReference type="ARBA" id="ARBA00023136"/>
    </source>
</evidence>
<dbReference type="PROSITE" id="PS50928">
    <property type="entry name" value="ABC_TM1"/>
    <property type="match status" value="1"/>
</dbReference>
<name>A0A4R5DN76_9ACTN</name>
<evidence type="ECO:0000313" key="10">
    <source>
        <dbReference type="Proteomes" id="UP000294739"/>
    </source>
</evidence>
<dbReference type="InterPro" id="IPR050366">
    <property type="entry name" value="BP-dependent_transpt_permease"/>
</dbReference>
<dbReference type="AlphaFoldDB" id="A0A4R5DN76"/>
<dbReference type="InParanoid" id="A0A4R5DN76"/>
<dbReference type="InterPro" id="IPR035906">
    <property type="entry name" value="MetI-like_sf"/>
</dbReference>
<dbReference type="Pfam" id="PF12911">
    <property type="entry name" value="OppC_N"/>
    <property type="match status" value="1"/>
</dbReference>
<reference evidence="9 10" key="1">
    <citation type="submission" date="2019-03" db="EMBL/GenBank/DDBJ databases">
        <title>Draft genome sequences of novel Actinobacteria.</title>
        <authorList>
            <person name="Sahin N."/>
            <person name="Ay H."/>
            <person name="Saygin H."/>
        </authorList>
    </citation>
    <scope>NUCLEOTIDE SEQUENCE [LARGE SCALE GENOMIC DNA]</scope>
    <source>
        <strain evidence="9 10">5K138</strain>
    </source>
</reference>
<dbReference type="Gene3D" id="1.10.3720.10">
    <property type="entry name" value="MetI-like"/>
    <property type="match status" value="1"/>
</dbReference>
<dbReference type="EMBL" id="SMKZ01000008">
    <property type="protein sequence ID" value="TDE12163.1"/>
    <property type="molecule type" value="Genomic_DNA"/>
</dbReference>
<feature type="transmembrane region" description="Helical" evidence="7">
    <location>
        <begin position="210"/>
        <end position="231"/>
    </location>
</feature>
<evidence type="ECO:0000256" key="1">
    <source>
        <dbReference type="ARBA" id="ARBA00004651"/>
    </source>
</evidence>
<dbReference type="PANTHER" id="PTHR43386">
    <property type="entry name" value="OLIGOPEPTIDE TRANSPORT SYSTEM PERMEASE PROTEIN APPC"/>
    <property type="match status" value="1"/>
</dbReference>
<evidence type="ECO:0000259" key="8">
    <source>
        <dbReference type="PROSITE" id="PS50928"/>
    </source>
</evidence>
<keyword evidence="10" id="KW-1185">Reference proteome</keyword>
<evidence type="ECO:0000256" key="5">
    <source>
        <dbReference type="ARBA" id="ARBA00022989"/>
    </source>
</evidence>
<keyword evidence="2 7" id="KW-0813">Transport</keyword>
<feature type="transmembrane region" description="Helical" evidence="7">
    <location>
        <begin position="266"/>
        <end position="287"/>
    </location>
</feature>
<evidence type="ECO:0000256" key="3">
    <source>
        <dbReference type="ARBA" id="ARBA00022475"/>
    </source>
</evidence>
<evidence type="ECO:0000256" key="4">
    <source>
        <dbReference type="ARBA" id="ARBA00022692"/>
    </source>
</evidence>
<feature type="transmembrane region" description="Helical" evidence="7">
    <location>
        <begin position="34"/>
        <end position="55"/>
    </location>
</feature>
<gene>
    <name evidence="9" type="ORF">E1269_07670</name>
</gene>
<dbReference type="PANTHER" id="PTHR43386:SF1">
    <property type="entry name" value="D,D-DIPEPTIDE TRANSPORT SYSTEM PERMEASE PROTEIN DDPC-RELATED"/>
    <property type="match status" value="1"/>
</dbReference>
<dbReference type="OrthoDB" id="8906042at2"/>
<dbReference type="Pfam" id="PF00528">
    <property type="entry name" value="BPD_transp_1"/>
    <property type="match status" value="1"/>
</dbReference>
<comment type="subcellular location">
    <subcellularLocation>
        <location evidence="1 7">Cell membrane</location>
        <topology evidence="1 7">Multi-pass membrane protein</topology>
    </subcellularLocation>
</comment>
<comment type="similarity">
    <text evidence="7">Belongs to the binding-protein-dependent transport system permease family.</text>
</comment>